<feature type="domain" description="Helix-turn-helix" evidence="2">
    <location>
        <begin position="447"/>
        <end position="499"/>
    </location>
</feature>
<proteinExistence type="predicted"/>
<evidence type="ECO:0000313" key="4">
    <source>
        <dbReference type="Proteomes" id="UP001249851"/>
    </source>
</evidence>
<dbReference type="EMBL" id="JARQWQ010000053">
    <property type="protein sequence ID" value="KAK2556809.1"/>
    <property type="molecule type" value="Genomic_DNA"/>
</dbReference>
<name>A0AAD9Q901_ACRCE</name>
<dbReference type="PANTHER" id="PTHR21301:SF10">
    <property type="entry name" value="REVERSE TRANSCRIPTASE DOMAIN-CONTAINING PROTEIN"/>
    <property type="match status" value="1"/>
</dbReference>
<feature type="compositionally biased region" description="Basic and acidic residues" evidence="1">
    <location>
        <begin position="742"/>
        <end position="772"/>
    </location>
</feature>
<feature type="region of interest" description="Disordered" evidence="1">
    <location>
        <begin position="727"/>
        <end position="772"/>
    </location>
</feature>
<evidence type="ECO:0000256" key="1">
    <source>
        <dbReference type="SAM" id="MobiDB-lite"/>
    </source>
</evidence>
<dbReference type="Pfam" id="PF26215">
    <property type="entry name" value="HTH_animal"/>
    <property type="match status" value="1"/>
</dbReference>
<sequence>MKLLKDSKFHSLRNEFSSVRHSTPTHEHLPDKKTVFTIPADLELTEAETSVLSKGLTFVPVNNKIDEYQVKADCEKYFRRLRLKAHFHGQADNLTDNTTPAEKDLFAKFDSKLSTWTPPEGQFSAVDLYIDRCRRFVNTLDFKRSLTCRFPNLSQAERLALRNLRRRTDVVIKPADNGGAVVVWARPLYIREAQKQLSDRRFYDKVSADPLQACQRKVKSTINDMIATCALPPSAKNLYFGCPTENISAYLDEVLAPFVKNLPTYVKDTNHALHIFDSFRLYTATPGHHFLSTMDVKSLYTVIPHDCGLQALAYFLDKRDIKEPSTSTLRRLAELVLTLNSFSFNNDFYRQLGGVAMGSKMGPNYACLFVGYVEQQIREQYTGFIPQFHKRDELENFIDFVSNFHSALQFTSTITETELPFLDVNLHISEDRIHTSIFYKVTDTHNYLHFSSFHPDHCKRAIPYSQFLRLRLLCSDDDDFLVKSREMMTFFSQRGYPLTSLEHGLRRVRTIGRPDVLSGSERGDTPVDSVPLVMTYHPFNTYIKRYLLQHFRILSTDQQTRDIFPQPPIVAYKHDVNLRDILVHSTDSSSTEQPGSHACHRPRCQTCQFITPLTDIRGPKGTFTIRDHFTCTSENLVYCLSCRRCSHLYIGETGRSLRSRIGEHLRSIRNNTPGFPVAQHFNSAGHSITDVQDWRSKSRHYRSALVETPSHTGGVNEEIRDKQLKRLQRDRETRRGGVYADSRLRDRDGSHAKNDGKHYKNGDGEKRNYGKN</sequence>
<evidence type="ECO:0000259" key="2">
    <source>
        <dbReference type="Pfam" id="PF26215"/>
    </source>
</evidence>
<organism evidence="3 4">
    <name type="scientific">Acropora cervicornis</name>
    <name type="common">Staghorn coral</name>
    <dbReference type="NCBI Taxonomy" id="6130"/>
    <lineage>
        <taxon>Eukaryota</taxon>
        <taxon>Metazoa</taxon>
        <taxon>Cnidaria</taxon>
        <taxon>Anthozoa</taxon>
        <taxon>Hexacorallia</taxon>
        <taxon>Scleractinia</taxon>
        <taxon>Astrocoeniina</taxon>
        <taxon>Acroporidae</taxon>
        <taxon>Acropora</taxon>
    </lineage>
</organism>
<protein>
    <recommendedName>
        <fullName evidence="2">Helix-turn-helix domain-containing protein</fullName>
    </recommendedName>
</protein>
<gene>
    <name evidence="3" type="ORF">P5673_021016</name>
</gene>
<keyword evidence="4" id="KW-1185">Reference proteome</keyword>
<comment type="caution">
    <text evidence="3">The sequence shown here is derived from an EMBL/GenBank/DDBJ whole genome shotgun (WGS) entry which is preliminary data.</text>
</comment>
<dbReference type="Proteomes" id="UP001249851">
    <property type="component" value="Unassembled WGS sequence"/>
</dbReference>
<reference evidence="3" key="2">
    <citation type="journal article" date="2023" name="Science">
        <title>Genomic signatures of disease resistance in endangered staghorn corals.</title>
        <authorList>
            <person name="Vollmer S.V."/>
            <person name="Selwyn J.D."/>
            <person name="Despard B.A."/>
            <person name="Roesel C.L."/>
        </authorList>
    </citation>
    <scope>NUCLEOTIDE SEQUENCE</scope>
    <source>
        <strain evidence="3">K2</strain>
    </source>
</reference>
<dbReference type="InterPro" id="IPR058912">
    <property type="entry name" value="HTH_animal"/>
</dbReference>
<reference evidence="3" key="1">
    <citation type="journal article" date="2023" name="G3 (Bethesda)">
        <title>Whole genome assembly and annotation of the endangered Caribbean coral Acropora cervicornis.</title>
        <authorList>
            <person name="Selwyn J.D."/>
            <person name="Vollmer S.V."/>
        </authorList>
    </citation>
    <scope>NUCLEOTIDE SEQUENCE</scope>
    <source>
        <strain evidence="3">K2</strain>
    </source>
</reference>
<dbReference type="PANTHER" id="PTHR21301">
    <property type="entry name" value="REVERSE TRANSCRIPTASE"/>
    <property type="match status" value="1"/>
</dbReference>
<dbReference type="CDD" id="cd10442">
    <property type="entry name" value="GIY-YIG_PLEs"/>
    <property type="match status" value="1"/>
</dbReference>
<accession>A0AAD9Q901</accession>
<evidence type="ECO:0000313" key="3">
    <source>
        <dbReference type="EMBL" id="KAK2556809.1"/>
    </source>
</evidence>
<dbReference type="AlphaFoldDB" id="A0AAD9Q901"/>